<organism evidence="2 3">
    <name type="scientific">Dryococelus australis</name>
    <dbReference type="NCBI Taxonomy" id="614101"/>
    <lineage>
        <taxon>Eukaryota</taxon>
        <taxon>Metazoa</taxon>
        <taxon>Ecdysozoa</taxon>
        <taxon>Arthropoda</taxon>
        <taxon>Hexapoda</taxon>
        <taxon>Insecta</taxon>
        <taxon>Pterygota</taxon>
        <taxon>Neoptera</taxon>
        <taxon>Polyneoptera</taxon>
        <taxon>Phasmatodea</taxon>
        <taxon>Verophasmatodea</taxon>
        <taxon>Anareolatae</taxon>
        <taxon>Phasmatidae</taxon>
        <taxon>Eurycanthinae</taxon>
        <taxon>Dryococelus</taxon>
    </lineage>
</organism>
<name>A0ABQ9HY70_9NEOP</name>
<reference evidence="2 3" key="1">
    <citation type="submission" date="2023-02" db="EMBL/GenBank/DDBJ databases">
        <title>LHISI_Scaffold_Assembly.</title>
        <authorList>
            <person name="Stuart O.P."/>
            <person name="Cleave R."/>
            <person name="Magrath M.J.L."/>
            <person name="Mikheyev A.S."/>
        </authorList>
    </citation>
    <scope>NUCLEOTIDE SEQUENCE [LARGE SCALE GENOMIC DNA]</scope>
    <source>
        <strain evidence="2">Daus_M_001</strain>
        <tissue evidence="2">Leg muscle</tissue>
    </source>
</reference>
<sequence length="585" mass="64492">MDAEEECQRQRGCKSLRQLSVCEVATNESVAEDEVSNEWRASVCMSPRGYSKTFRKGKYLNVWIETSWNRMDDLCRLRPATAVGAKCRKNDVVEASVFTGKLSVEGGGEVNITYLVHDSGGLLRWQKSTPRHTNIRWSSQSNGSTTKRPRPRTTLPYIGCVVPVYWPVEGVSVVCDFIIGERWSGVFHGSTAIERIADRERKEASVAGKGGSGKRGDNAHHAALHYRRHRLFTTSIKATLSAIVISVLSVDEQCWCATDTHPGGLLAFKSEQDQYIHWHSNELQHSSLGLGVKDTGEETPPLVMNRKRPLAGCGNDDEERQQMESEGSTPKKKAVHDKVSIPGRVTPEFSHVGIVPHDATGRRVFLKDLPFPPILSFQRCSVLTSIAFIGSQDLDVKIHPNLFTSRLHDNEGKKDTEVIAMEYNDGGNGLTHRQKSTSATFGTRNKRPSPHRERSQLGSANLIIRGSGIRVGARGAAILLRHPPTILDVIDLSHLTSVCLAWRGLGEGMGEDGGLTNEWGSEMVGSWKGESCCGNVWRGKCGITTSKFGDWKPTRTCVCVCGEVGVTVNELKNSYNDDARQAEGR</sequence>
<dbReference type="Proteomes" id="UP001159363">
    <property type="component" value="Chromosome 3"/>
</dbReference>
<proteinExistence type="predicted"/>
<keyword evidence="3" id="KW-1185">Reference proteome</keyword>
<gene>
    <name evidence="2" type="ORF">PR048_008689</name>
</gene>
<comment type="caution">
    <text evidence="2">The sequence shown here is derived from an EMBL/GenBank/DDBJ whole genome shotgun (WGS) entry which is preliminary data.</text>
</comment>
<evidence type="ECO:0000313" key="2">
    <source>
        <dbReference type="EMBL" id="KAJ8889192.1"/>
    </source>
</evidence>
<dbReference type="EMBL" id="JARBHB010000003">
    <property type="protein sequence ID" value="KAJ8889192.1"/>
    <property type="molecule type" value="Genomic_DNA"/>
</dbReference>
<feature type="region of interest" description="Disordered" evidence="1">
    <location>
        <begin position="297"/>
        <end position="337"/>
    </location>
</feature>
<evidence type="ECO:0000256" key="1">
    <source>
        <dbReference type="SAM" id="MobiDB-lite"/>
    </source>
</evidence>
<evidence type="ECO:0000313" key="3">
    <source>
        <dbReference type="Proteomes" id="UP001159363"/>
    </source>
</evidence>
<feature type="region of interest" description="Disordered" evidence="1">
    <location>
        <begin position="424"/>
        <end position="455"/>
    </location>
</feature>
<protein>
    <submittedName>
        <fullName evidence="2">Uncharacterized protein</fullName>
    </submittedName>
</protein>
<accession>A0ABQ9HY70</accession>